<feature type="transmembrane region" description="Helical" evidence="1">
    <location>
        <begin position="75"/>
        <end position="95"/>
    </location>
</feature>
<gene>
    <name evidence="2" type="ORF">METZ01_LOCUS461592</name>
</gene>
<organism evidence="2">
    <name type="scientific">marine metagenome</name>
    <dbReference type="NCBI Taxonomy" id="408172"/>
    <lineage>
        <taxon>unclassified sequences</taxon>
        <taxon>metagenomes</taxon>
        <taxon>ecological metagenomes</taxon>
    </lineage>
</organism>
<evidence type="ECO:0000313" key="2">
    <source>
        <dbReference type="EMBL" id="SVE08738.1"/>
    </source>
</evidence>
<dbReference type="EMBL" id="UINC01193228">
    <property type="protein sequence ID" value="SVE08738.1"/>
    <property type="molecule type" value="Genomic_DNA"/>
</dbReference>
<name>A0A383ANP3_9ZZZZ</name>
<sequence>MFRIVNKHQIFVIVNLISFLPLMWLTATFSFLPIWIIFCAFGLIYAIATRDKSIDFNLMVASGGSEEGQRMLERYYVWLAVFINLIMTPIVLMLLKNK</sequence>
<feature type="transmembrane region" description="Helical" evidence="1">
    <location>
        <begin position="12"/>
        <end position="45"/>
    </location>
</feature>
<dbReference type="AlphaFoldDB" id="A0A383ANP3"/>
<protein>
    <submittedName>
        <fullName evidence="2">Uncharacterized protein</fullName>
    </submittedName>
</protein>
<keyword evidence="1" id="KW-0472">Membrane</keyword>
<evidence type="ECO:0000256" key="1">
    <source>
        <dbReference type="SAM" id="Phobius"/>
    </source>
</evidence>
<proteinExistence type="predicted"/>
<keyword evidence="1" id="KW-0812">Transmembrane</keyword>
<keyword evidence="1" id="KW-1133">Transmembrane helix</keyword>
<reference evidence="2" key="1">
    <citation type="submission" date="2018-05" db="EMBL/GenBank/DDBJ databases">
        <authorList>
            <person name="Lanie J.A."/>
            <person name="Ng W.-L."/>
            <person name="Kazmierczak K.M."/>
            <person name="Andrzejewski T.M."/>
            <person name="Davidsen T.M."/>
            <person name="Wayne K.J."/>
            <person name="Tettelin H."/>
            <person name="Glass J.I."/>
            <person name="Rusch D."/>
            <person name="Podicherti R."/>
            <person name="Tsui H.-C.T."/>
            <person name="Winkler M.E."/>
        </authorList>
    </citation>
    <scope>NUCLEOTIDE SEQUENCE</scope>
</reference>
<accession>A0A383ANP3</accession>